<keyword evidence="3" id="KW-1185">Reference proteome</keyword>
<evidence type="ECO:0000313" key="3">
    <source>
        <dbReference type="Proteomes" id="UP000440578"/>
    </source>
</evidence>
<accession>A0A6A4W7Z0</accession>
<dbReference type="OrthoDB" id="444119at2759"/>
<name>A0A6A4W7Z0_AMPAM</name>
<organism evidence="2 3">
    <name type="scientific">Amphibalanus amphitrite</name>
    <name type="common">Striped barnacle</name>
    <name type="synonym">Balanus amphitrite</name>
    <dbReference type="NCBI Taxonomy" id="1232801"/>
    <lineage>
        <taxon>Eukaryota</taxon>
        <taxon>Metazoa</taxon>
        <taxon>Ecdysozoa</taxon>
        <taxon>Arthropoda</taxon>
        <taxon>Crustacea</taxon>
        <taxon>Multicrustacea</taxon>
        <taxon>Cirripedia</taxon>
        <taxon>Thoracica</taxon>
        <taxon>Thoracicalcarea</taxon>
        <taxon>Balanomorpha</taxon>
        <taxon>Balanoidea</taxon>
        <taxon>Balanidae</taxon>
        <taxon>Amphibalaninae</taxon>
        <taxon>Amphibalanus</taxon>
    </lineage>
</organism>
<protein>
    <submittedName>
        <fullName evidence="2">Uncharacterized protein</fullName>
    </submittedName>
</protein>
<feature type="region of interest" description="Disordered" evidence="1">
    <location>
        <begin position="177"/>
        <end position="198"/>
    </location>
</feature>
<dbReference type="AlphaFoldDB" id="A0A6A4W7Z0"/>
<evidence type="ECO:0000256" key="1">
    <source>
        <dbReference type="SAM" id="MobiDB-lite"/>
    </source>
</evidence>
<proteinExistence type="predicted"/>
<evidence type="ECO:0000313" key="2">
    <source>
        <dbReference type="EMBL" id="KAF0299082.1"/>
    </source>
</evidence>
<comment type="caution">
    <text evidence="2">The sequence shown here is derived from an EMBL/GenBank/DDBJ whole genome shotgun (WGS) entry which is preliminary data.</text>
</comment>
<dbReference type="EMBL" id="VIIS01001394">
    <property type="protein sequence ID" value="KAF0299082.1"/>
    <property type="molecule type" value="Genomic_DNA"/>
</dbReference>
<feature type="region of interest" description="Disordered" evidence="1">
    <location>
        <begin position="40"/>
        <end position="61"/>
    </location>
</feature>
<dbReference type="Proteomes" id="UP000440578">
    <property type="component" value="Unassembled WGS sequence"/>
</dbReference>
<feature type="compositionally biased region" description="Low complexity" evidence="1">
    <location>
        <begin position="47"/>
        <end position="56"/>
    </location>
</feature>
<feature type="compositionally biased region" description="Basic and acidic residues" evidence="1">
    <location>
        <begin position="183"/>
        <end position="198"/>
    </location>
</feature>
<sequence length="198" mass="20599">MSNQLVSFTAGPAAPREQVVDAAAGILSAVGNVLTAAQRSAGTNVTSDASGGAESGAAREQRDTLRSITLLVNNITSELTTGVLKAMSPGSEPVTIQVLGMSLTCQRDLPESMDNKTVESAEGGFALSSAEQMLGGNISLTGVVDIKSMSQAANPFSWDESAAYIKTPVLSLAISEESGEEIDVSREGRRYRRETDGD</sequence>
<gene>
    <name evidence="2" type="ORF">FJT64_003628</name>
</gene>
<reference evidence="2 3" key="1">
    <citation type="submission" date="2019-07" db="EMBL/GenBank/DDBJ databases">
        <title>Draft genome assembly of a fouling barnacle, Amphibalanus amphitrite (Darwin, 1854): The first reference genome for Thecostraca.</title>
        <authorList>
            <person name="Kim W."/>
        </authorList>
    </citation>
    <scope>NUCLEOTIDE SEQUENCE [LARGE SCALE GENOMIC DNA]</scope>
    <source>
        <strain evidence="2">SNU_AA5</strain>
        <tissue evidence="2">Soma without cirri and trophi</tissue>
    </source>
</reference>